<evidence type="ECO:0000313" key="3">
    <source>
        <dbReference type="EMBL" id="OWF34690.1"/>
    </source>
</evidence>
<feature type="compositionally biased region" description="Polar residues" evidence="1">
    <location>
        <begin position="153"/>
        <end position="177"/>
    </location>
</feature>
<dbReference type="Proteomes" id="UP000242188">
    <property type="component" value="Unassembled WGS sequence"/>
</dbReference>
<reference evidence="3 4" key="1">
    <citation type="journal article" date="2017" name="Nat. Ecol. Evol.">
        <title>Scallop genome provides insights into evolution of bilaterian karyotype and development.</title>
        <authorList>
            <person name="Wang S."/>
            <person name="Zhang J."/>
            <person name="Jiao W."/>
            <person name="Li J."/>
            <person name="Xun X."/>
            <person name="Sun Y."/>
            <person name="Guo X."/>
            <person name="Huan P."/>
            <person name="Dong B."/>
            <person name="Zhang L."/>
            <person name="Hu X."/>
            <person name="Sun X."/>
            <person name="Wang J."/>
            <person name="Zhao C."/>
            <person name="Wang Y."/>
            <person name="Wang D."/>
            <person name="Huang X."/>
            <person name="Wang R."/>
            <person name="Lv J."/>
            <person name="Li Y."/>
            <person name="Zhang Z."/>
            <person name="Liu B."/>
            <person name="Lu W."/>
            <person name="Hui Y."/>
            <person name="Liang J."/>
            <person name="Zhou Z."/>
            <person name="Hou R."/>
            <person name="Li X."/>
            <person name="Liu Y."/>
            <person name="Li H."/>
            <person name="Ning X."/>
            <person name="Lin Y."/>
            <person name="Zhao L."/>
            <person name="Xing Q."/>
            <person name="Dou J."/>
            <person name="Li Y."/>
            <person name="Mao J."/>
            <person name="Guo H."/>
            <person name="Dou H."/>
            <person name="Li T."/>
            <person name="Mu C."/>
            <person name="Jiang W."/>
            <person name="Fu Q."/>
            <person name="Fu X."/>
            <person name="Miao Y."/>
            <person name="Liu J."/>
            <person name="Yu Q."/>
            <person name="Li R."/>
            <person name="Liao H."/>
            <person name="Li X."/>
            <person name="Kong Y."/>
            <person name="Jiang Z."/>
            <person name="Chourrout D."/>
            <person name="Li R."/>
            <person name="Bao Z."/>
        </authorList>
    </citation>
    <scope>NUCLEOTIDE SEQUENCE [LARGE SCALE GENOMIC DNA]</scope>
    <source>
        <strain evidence="3 4">PY_sf001</strain>
    </source>
</reference>
<sequence>MEVRRGQDGGKYITILLLLLGVIPGNHVSCIEDLPEKIMVECGTEKCNILEQFCTLNGRCDYCNEDECKLPIAPGERPLQCFFKCNHVMEKLKNYSSGYYPNWIVYLLGPYAALVTLLLALLCWKTRTTATKCCCRREIQTPSEEQDLVSQPVAENNESPPAAQGSSRRSPVITSPQNDRECENAITSSQ</sequence>
<dbReference type="EMBL" id="NEDP02076751">
    <property type="protein sequence ID" value="OWF34690.1"/>
    <property type="molecule type" value="Genomic_DNA"/>
</dbReference>
<feature type="transmembrane region" description="Helical" evidence="2">
    <location>
        <begin position="12"/>
        <end position="29"/>
    </location>
</feature>
<evidence type="ECO:0000313" key="4">
    <source>
        <dbReference type="Proteomes" id="UP000242188"/>
    </source>
</evidence>
<feature type="region of interest" description="Disordered" evidence="1">
    <location>
        <begin position="144"/>
        <end position="190"/>
    </location>
</feature>
<accession>A0A210PDV9</accession>
<gene>
    <name evidence="3" type="ORF">KP79_PYT11458</name>
</gene>
<feature type="transmembrane region" description="Helical" evidence="2">
    <location>
        <begin position="103"/>
        <end position="124"/>
    </location>
</feature>
<evidence type="ECO:0000256" key="2">
    <source>
        <dbReference type="SAM" id="Phobius"/>
    </source>
</evidence>
<keyword evidence="2" id="KW-0812">Transmembrane</keyword>
<organism evidence="3 4">
    <name type="scientific">Mizuhopecten yessoensis</name>
    <name type="common">Japanese scallop</name>
    <name type="synonym">Patinopecten yessoensis</name>
    <dbReference type="NCBI Taxonomy" id="6573"/>
    <lineage>
        <taxon>Eukaryota</taxon>
        <taxon>Metazoa</taxon>
        <taxon>Spiralia</taxon>
        <taxon>Lophotrochozoa</taxon>
        <taxon>Mollusca</taxon>
        <taxon>Bivalvia</taxon>
        <taxon>Autobranchia</taxon>
        <taxon>Pteriomorphia</taxon>
        <taxon>Pectinida</taxon>
        <taxon>Pectinoidea</taxon>
        <taxon>Pectinidae</taxon>
        <taxon>Mizuhopecten</taxon>
    </lineage>
</organism>
<keyword evidence="2" id="KW-1133">Transmembrane helix</keyword>
<protein>
    <submittedName>
        <fullName evidence="3">Uncharacterized protein</fullName>
    </submittedName>
</protein>
<evidence type="ECO:0000256" key="1">
    <source>
        <dbReference type="SAM" id="MobiDB-lite"/>
    </source>
</evidence>
<keyword evidence="4" id="KW-1185">Reference proteome</keyword>
<name>A0A210PDV9_MIZYE</name>
<proteinExistence type="predicted"/>
<dbReference type="AlphaFoldDB" id="A0A210PDV9"/>
<comment type="caution">
    <text evidence="3">The sequence shown here is derived from an EMBL/GenBank/DDBJ whole genome shotgun (WGS) entry which is preliminary data.</text>
</comment>
<dbReference type="OrthoDB" id="10544630at2759"/>
<keyword evidence="2" id="KW-0472">Membrane</keyword>